<organism evidence="5 6">
    <name type="scientific">Arundinibacter roseus</name>
    <dbReference type="NCBI Taxonomy" id="2070510"/>
    <lineage>
        <taxon>Bacteria</taxon>
        <taxon>Pseudomonadati</taxon>
        <taxon>Bacteroidota</taxon>
        <taxon>Cytophagia</taxon>
        <taxon>Cytophagales</taxon>
        <taxon>Spirosomataceae</taxon>
        <taxon>Arundinibacter</taxon>
    </lineage>
</organism>
<dbReference type="SUPFAM" id="SSF52317">
    <property type="entry name" value="Class I glutamine amidotransferase-like"/>
    <property type="match status" value="1"/>
</dbReference>
<dbReference type="EMBL" id="SMJU01000002">
    <property type="protein sequence ID" value="TDB68146.1"/>
    <property type="molecule type" value="Genomic_DNA"/>
</dbReference>
<keyword evidence="1" id="KW-0346">Stress response</keyword>
<dbReference type="RefSeq" id="WP_132114832.1">
    <property type="nucleotide sequence ID" value="NZ_SMJU01000002.1"/>
</dbReference>
<dbReference type="GO" id="GO:0019172">
    <property type="term" value="F:glyoxalase III activity"/>
    <property type="evidence" value="ECO:0007669"/>
    <property type="project" value="TreeGrafter"/>
</dbReference>
<comment type="similarity">
    <text evidence="3">Belongs to the peptidase C56 family. HSP31-like subfamily.</text>
</comment>
<evidence type="ECO:0000313" key="5">
    <source>
        <dbReference type="EMBL" id="TDB68146.1"/>
    </source>
</evidence>
<dbReference type="OrthoDB" id="9792284at2"/>
<evidence type="ECO:0000313" key="6">
    <source>
        <dbReference type="Proteomes" id="UP000295706"/>
    </source>
</evidence>
<dbReference type="GO" id="GO:0019243">
    <property type="term" value="P:methylglyoxal catabolic process to D-lactate via S-lactoyl-glutathione"/>
    <property type="evidence" value="ECO:0007669"/>
    <property type="project" value="TreeGrafter"/>
</dbReference>
<dbReference type="PANTHER" id="PTHR48094:SF11">
    <property type="entry name" value="GLUTATHIONE-INDEPENDENT GLYOXALASE HSP31-RELATED"/>
    <property type="match status" value="1"/>
</dbReference>
<proteinExistence type="inferred from homology"/>
<dbReference type="CDD" id="cd03141">
    <property type="entry name" value="GATase1_Hsp31_like"/>
    <property type="match status" value="1"/>
</dbReference>
<keyword evidence="2" id="KW-0456">Lyase</keyword>
<sequence>MKALIVCTNHDTFPTKTQKTGLWLSEVTHFYHVLNKRKIQMDFVSPLGGLIPIDERSMDLKDDVNRLYYEIPDFRSKLENSLKPTDVHADDYRLIYFAGGHGAMWDFPDNSELQKITRNIYEKGGMVAAACHGVSGLLNVKLSDGSLLIQDKYLTGFSNMEEKLVSLVTEVPFYLEDRLRENGAHFTKSMIPFIQYIEVDERLITGQNPNSAGKVARKVMEEMFEK</sequence>
<evidence type="ECO:0000259" key="4">
    <source>
        <dbReference type="Pfam" id="PF01965"/>
    </source>
</evidence>
<feature type="domain" description="DJ-1/PfpI" evidence="4">
    <location>
        <begin position="26"/>
        <end position="222"/>
    </location>
</feature>
<dbReference type="GO" id="GO:0016740">
    <property type="term" value="F:transferase activity"/>
    <property type="evidence" value="ECO:0007669"/>
    <property type="project" value="UniProtKB-KW"/>
</dbReference>
<protein>
    <submittedName>
        <fullName evidence="5">Type 1 glutamine amidotransferase domain-containing protein</fullName>
    </submittedName>
</protein>
<keyword evidence="5" id="KW-0315">Glutamine amidotransferase</keyword>
<dbReference type="Pfam" id="PF01965">
    <property type="entry name" value="DJ-1_PfpI"/>
    <property type="match status" value="1"/>
</dbReference>
<evidence type="ECO:0000256" key="3">
    <source>
        <dbReference type="ARBA" id="ARBA00038493"/>
    </source>
</evidence>
<dbReference type="AlphaFoldDB" id="A0A4R4KMA0"/>
<dbReference type="Gene3D" id="3.40.50.880">
    <property type="match status" value="1"/>
</dbReference>
<accession>A0A4R4KMA0</accession>
<dbReference type="InterPro" id="IPR002818">
    <property type="entry name" value="DJ-1/PfpI"/>
</dbReference>
<dbReference type="PANTHER" id="PTHR48094">
    <property type="entry name" value="PROTEIN/NUCLEIC ACID DEGLYCASE DJ-1-RELATED"/>
    <property type="match status" value="1"/>
</dbReference>
<keyword evidence="6" id="KW-1185">Reference proteome</keyword>
<dbReference type="GO" id="GO:0005737">
    <property type="term" value="C:cytoplasm"/>
    <property type="evidence" value="ECO:0007669"/>
    <property type="project" value="TreeGrafter"/>
</dbReference>
<keyword evidence="5" id="KW-0808">Transferase</keyword>
<dbReference type="InterPro" id="IPR050325">
    <property type="entry name" value="Prot/Nucl_acid_deglycase"/>
</dbReference>
<dbReference type="Proteomes" id="UP000295706">
    <property type="component" value="Unassembled WGS sequence"/>
</dbReference>
<name>A0A4R4KMA0_9BACT</name>
<dbReference type="InterPro" id="IPR029062">
    <property type="entry name" value="Class_I_gatase-like"/>
</dbReference>
<evidence type="ECO:0000256" key="1">
    <source>
        <dbReference type="ARBA" id="ARBA00023016"/>
    </source>
</evidence>
<reference evidence="5 6" key="1">
    <citation type="submission" date="2019-02" db="EMBL/GenBank/DDBJ databases">
        <title>Arundinibacter roseus gen. nov., sp. nov., a new member of the family Cytophagaceae.</title>
        <authorList>
            <person name="Szuroczki S."/>
            <person name="Khayer B."/>
            <person name="Sproer C."/>
            <person name="Toumi M."/>
            <person name="Szabo A."/>
            <person name="Felfoldi T."/>
            <person name="Schumann P."/>
            <person name="Toth E."/>
        </authorList>
    </citation>
    <scope>NUCLEOTIDE SEQUENCE [LARGE SCALE GENOMIC DNA]</scope>
    <source>
        <strain evidence="5 6">DMA-k-7a</strain>
    </source>
</reference>
<comment type="caution">
    <text evidence="5">The sequence shown here is derived from an EMBL/GenBank/DDBJ whole genome shotgun (WGS) entry which is preliminary data.</text>
</comment>
<gene>
    <name evidence="5" type="ORF">EZE20_04275</name>
</gene>
<evidence type="ECO:0000256" key="2">
    <source>
        <dbReference type="ARBA" id="ARBA00023239"/>
    </source>
</evidence>